<organism evidence="1 2">
    <name type="scientific">Paraburkholderia hospita</name>
    <dbReference type="NCBI Taxonomy" id="169430"/>
    <lineage>
        <taxon>Bacteria</taxon>
        <taxon>Pseudomonadati</taxon>
        <taxon>Pseudomonadota</taxon>
        <taxon>Betaproteobacteria</taxon>
        <taxon>Burkholderiales</taxon>
        <taxon>Burkholderiaceae</taxon>
        <taxon>Paraburkholderia</taxon>
    </lineage>
</organism>
<evidence type="ECO:0000313" key="2">
    <source>
        <dbReference type="Proteomes" id="UP000236649"/>
    </source>
</evidence>
<accession>A0AAJ5BXE4</accession>
<name>A0AAJ5BXE4_9BURK</name>
<reference evidence="1 2" key="1">
    <citation type="submission" date="2018-01" db="EMBL/GenBank/DDBJ databases">
        <title>Species boundaries and ecological features among Paraburkholderia terrae DSMZ17804T, P. hospita DSMZ17164T and P. caribensis DSMZ13236T.</title>
        <authorList>
            <person name="Pratama A.A."/>
        </authorList>
    </citation>
    <scope>NUCLEOTIDE SEQUENCE [LARGE SCALE GENOMIC DNA]</scope>
    <source>
        <strain evidence="1 2">DSM 17164</strain>
    </source>
</reference>
<proteinExistence type="predicted"/>
<dbReference type="EMBL" id="CP026107">
    <property type="protein sequence ID" value="AUT73486.1"/>
    <property type="molecule type" value="Genomic_DNA"/>
</dbReference>
<evidence type="ECO:0000313" key="1">
    <source>
        <dbReference type="EMBL" id="AUT73486.1"/>
    </source>
</evidence>
<sequence length="82" mass="9309">MARSRPFRSNATRIDVSHHQFEDDLAHLERIIPQLAADGPFGLAYWRGRIAALEAVQASLPNGARRVTRLLIAFKRIEKRST</sequence>
<protein>
    <submittedName>
        <fullName evidence="1">Uncharacterized protein</fullName>
    </submittedName>
</protein>
<dbReference type="AlphaFoldDB" id="A0AAJ5BXE4"/>
<dbReference type="KEGG" id="phs:C2L64_34540"/>
<dbReference type="Proteomes" id="UP000236649">
    <property type="component" value="Chromosome 3"/>
</dbReference>
<gene>
    <name evidence="1" type="ORF">C2L64_34540</name>
</gene>